<evidence type="ECO:0000313" key="1">
    <source>
        <dbReference type="EMBL" id="KAA8527405.1"/>
    </source>
</evidence>
<evidence type="ECO:0000313" key="2">
    <source>
        <dbReference type="Proteomes" id="UP000325577"/>
    </source>
</evidence>
<proteinExistence type="predicted"/>
<accession>A0A5J5A8K8</accession>
<dbReference type="AlphaFoldDB" id="A0A5J5A8K8"/>
<dbReference type="EMBL" id="CM018045">
    <property type="protein sequence ID" value="KAA8527405.1"/>
    <property type="molecule type" value="Genomic_DNA"/>
</dbReference>
<dbReference type="Proteomes" id="UP000325577">
    <property type="component" value="Linkage Group LG21"/>
</dbReference>
<gene>
    <name evidence="1" type="ORF">F0562_034880</name>
</gene>
<organism evidence="1 2">
    <name type="scientific">Nyssa sinensis</name>
    <dbReference type="NCBI Taxonomy" id="561372"/>
    <lineage>
        <taxon>Eukaryota</taxon>
        <taxon>Viridiplantae</taxon>
        <taxon>Streptophyta</taxon>
        <taxon>Embryophyta</taxon>
        <taxon>Tracheophyta</taxon>
        <taxon>Spermatophyta</taxon>
        <taxon>Magnoliopsida</taxon>
        <taxon>eudicotyledons</taxon>
        <taxon>Gunneridae</taxon>
        <taxon>Pentapetalae</taxon>
        <taxon>asterids</taxon>
        <taxon>Cornales</taxon>
        <taxon>Nyssaceae</taxon>
        <taxon>Nyssa</taxon>
    </lineage>
</organism>
<reference evidence="1 2" key="1">
    <citation type="submission" date="2019-09" db="EMBL/GenBank/DDBJ databases">
        <title>A chromosome-level genome assembly of the Chinese tupelo Nyssa sinensis.</title>
        <authorList>
            <person name="Yang X."/>
            <person name="Kang M."/>
            <person name="Yang Y."/>
            <person name="Xiong H."/>
            <person name="Wang M."/>
            <person name="Zhang Z."/>
            <person name="Wang Z."/>
            <person name="Wu H."/>
            <person name="Ma T."/>
            <person name="Liu J."/>
            <person name="Xi Z."/>
        </authorList>
    </citation>
    <scope>NUCLEOTIDE SEQUENCE [LARGE SCALE GENOMIC DNA]</scope>
    <source>
        <strain evidence="1">J267</strain>
        <tissue evidence="1">Leaf</tissue>
    </source>
</reference>
<protein>
    <submittedName>
        <fullName evidence="1">Uncharacterized protein</fullName>
    </submittedName>
</protein>
<keyword evidence="2" id="KW-1185">Reference proteome</keyword>
<sequence length="113" mass="12564">MTSTWSLVPMLCSPTGLPYRLVLETAPFLLGTLYPAIDLRTAGYTTQMSVELMDTQFGVGSPNVPMLANMSLFNDVFICPTPTKCKVECADEIIERSNCRINKYDTTVYIRGL</sequence>
<name>A0A5J5A8K8_9ASTE</name>